<organism evidence="5 6">
    <name type="scientific">Acholeplasma oculi</name>
    <dbReference type="NCBI Taxonomy" id="35623"/>
    <lineage>
        <taxon>Bacteria</taxon>
        <taxon>Bacillati</taxon>
        <taxon>Mycoplasmatota</taxon>
        <taxon>Mollicutes</taxon>
        <taxon>Acholeplasmatales</taxon>
        <taxon>Acholeplasmataceae</taxon>
        <taxon>Acholeplasma</taxon>
    </lineage>
</organism>
<dbReference type="PATRIC" id="fig|35623.3.peg.232"/>
<dbReference type="PANTHER" id="PTHR33154:SF18">
    <property type="entry name" value="ARSENICAL RESISTANCE OPERON REPRESSOR"/>
    <property type="match status" value="1"/>
</dbReference>
<keyword evidence="1" id="KW-0805">Transcription regulation</keyword>
<dbReference type="HOGENOM" id="CLU_097806_3_5_14"/>
<keyword evidence="2" id="KW-0238">DNA-binding</keyword>
<dbReference type="GO" id="GO:0003700">
    <property type="term" value="F:DNA-binding transcription factor activity"/>
    <property type="evidence" value="ECO:0007669"/>
    <property type="project" value="InterPro"/>
</dbReference>
<protein>
    <submittedName>
        <fullName evidence="5">Transcriptional regulator, ArsR family</fullName>
    </submittedName>
</protein>
<dbReference type="KEGG" id="aoc:Aocu_02320"/>
<dbReference type="Proteomes" id="UP000032434">
    <property type="component" value="Chromosome 1"/>
</dbReference>
<dbReference type="Pfam" id="PF01022">
    <property type="entry name" value="HTH_5"/>
    <property type="match status" value="1"/>
</dbReference>
<keyword evidence="3" id="KW-0804">Transcription</keyword>
<name>A0A061A8U5_9MOLU</name>
<dbReference type="PANTHER" id="PTHR33154">
    <property type="entry name" value="TRANSCRIPTIONAL REGULATOR, ARSR FAMILY"/>
    <property type="match status" value="1"/>
</dbReference>
<dbReference type="SUPFAM" id="SSF46785">
    <property type="entry name" value="Winged helix' DNA-binding domain"/>
    <property type="match status" value="1"/>
</dbReference>
<dbReference type="STRING" id="35623.Aocu_02320"/>
<dbReference type="InterPro" id="IPR001845">
    <property type="entry name" value="HTH_ArsR_DNA-bd_dom"/>
</dbReference>
<evidence type="ECO:0000313" key="5">
    <source>
        <dbReference type="EMBL" id="CDR30305.1"/>
    </source>
</evidence>
<dbReference type="Gene3D" id="1.10.10.10">
    <property type="entry name" value="Winged helix-like DNA-binding domain superfamily/Winged helix DNA-binding domain"/>
    <property type="match status" value="1"/>
</dbReference>
<dbReference type="AlphaFoldDB" id="A0A061A8U5"/>
<proteinExistence type="predicted"/>
<dbReference type="InterPro" id="IPR036390">
    <property type="entry name" value="WH_DNA-bd_sf"/>
</dbReference>
<feature type="domain" description="HTH arsR-type" evidence="4">
    <location>
        <begin position="1"/>
        <end position="90"/>
    </location>
</feature>
<reference evidence="6" key="1">
    <citation type="submission" date="2014-05" db="EMBL/GenBank/DDBJ databases">
        <authorList>
            <person name="Kube M."/>
        </authorList>
    </citation>
    <scope>NUCLEOTIDE SEQUENCE [LARGE SCALE GENOMIC DNA]</scope>
</reference>
<dbReference type="PRINTS" id="PR00778">
    <property type="entry name" value="HTHARSR"/>
</dbReference>
<evidence type="ECO:0000313" key="6">
    <source>
        <dbReference type="Proteomes" id="UP000032434"/>
    </source>
</evidence>
<accession>A0A061A8U5</accession>
<keyword evidence="6" id="KW-1185">Reference proteome</keyword>
<gene>
    <name evidence="5" type="ORF">Aocu_02320</name>
</gene>
<dbReference type="CDD" id="cd00090">
    <property type="entry name" value="HTH_ARSR"/>
    <property type="match status" value="1"/>
</dbReference>
<dbReference type="RefSeq" id="WP_045748871.1">
    <property type="nucleotide sequence ID" value="NZ_FUZK01000002.1"/>
</dbReference>
<dbReference type="PROSITE" id="PS50987">
    <property type="entry name" value="HTH_ARSR_2"/>
    <property type="match status" value="1"/>
</dbReference>
<evidence type="ECO:0000259" key="4">
    <source>
        <dbReference type="PROSITE" id="PS50987"/>
    </source>
</evidence>
<dbReference type="InterPro" id="IPR036388">
    <property type="entry name" value="WH-like_DNA-bd_sf"/>
</dbReference>
<dbReference type="SMART" id="SM00418">
    <property type="entry name" value="HTH_ARSR"/>
    <property type="match status" value="1"/>
</dbReference>
<dbReference type="FunCoup" id="A0A061A8U5">
    <property type="interactions" value="7"/>
</dbReference>
<dbReference type="EMBL" id="LK028559">
    <property type="protein sequence ID" value="CDR30305.1"/>
    <property type="molecule type" value="Genomic_DNA"/>
</dbReference>
<dbReference type="GO" id="GO:0003677">
    <property type="term" value="F:DNA binding"/>
    <property type="evidence" value="ECO:0007669"/>
    <property type="project" value="UniProtKB-KW"/>
</dbReference>
<sequence>MDYKKLSQLFKVFSDETRLQVIDLVKNGDRCACTIINQLPITQPTLSHHLKVLSESNITKTSKKGNWKHHHIDNDHIKEMILYLQSILES</sequence>
<dbReference type="InParanoid" id="A0A061A8U5"/>
<evidence type="ECO:0000256" key="2">
    <source>
        <dbReference type="ARBA" id="ARBA00023125"/>
    </source>
</evidence>
<evidence type="ECO:0000256" key="3">
    <source>
        <dbReference type="ARBA" id="ARBA00023163"/>
    </source>
</evidence>
<evidence type="ECO:0000256" key="1">
    <source>
        <dbReference type="ARBA" id="ARBA00023015"/>
    </source>
</evidence>
<dbReference type="InterPro" id="IPR011991">
    <property type="entry name" value="ArsR-like_HTH"/>
</dbReference>
<dbReference type="NCBIfam" id="NF033788">
    <property type="entry name" value="HTH_metalloreg"/>
    <property type="match status" value="1"/>
</dbReference>
<dbReference type="InterPro" id="IPR051081">
    <property type="entry name" value="HTH_MetalResp_TranReg"/>
</dbReference>